<dbReference type="Proteomes" id="UP001219518">
    <property type="component" value="Unassembled WGS sequence"/>
</dbReference>
<accession>A0AAE1HPX2</accession>
<keyword evidence="2" id="KW-1185">Reference proteome</keyword>
<evidence type="ECO:0000313" key="2">
    <source>
        <dbReference type="Proteomes" id="UP001219518"/>
    </source>
</evidence>
<dbReference type="EMBL" id="JAHWGI010001195">
    <property type="protein sequence ID" value="KAK3924570.1"/>
    <property type="molecule type" value="Genomic_DNA"/>
</dbReference>
<name>A0AAE1HPX2_9NEOP</name>
<dbReference type="AlphaFoldDB" id="A0AAE1HPX2"/>
<reference evidence="1" key="2">
    <citation type="journal article" date="2023" name="BMC Genomics">
        <title>Pest status, molecular evolution, and epigenetic factors derived from the genome assembly of Frankliniella fusca, a thysanopteran phytovirus vector.</title>
        <authorList>
            <person name="Catto M.A."/>
            <person name="Labadie P.E."/>
            <person name="Jacobson A.L."/>
            <person name="Kennedy G.G."/>
            <person name="Srinivasan R."/>
            <person name="Hunt B.G."/>
        </authorList>
    </citation>
    <scope>NUCLEOTIDE SEQUENCE</scope>
    <source>
        <strain evidence="1">PL_HMW_Pooled</strain>
    </source>
</reference>
<dbReference type="PANTHER" id="PTHR46579">
    <property type="entry name" value="F5/8 TYPE C DOMAIN-CONTAINING PROTEIN-RELATED"/>
    <property type="match status" value="1"/>
</dbReference>
<reference evidence="1" key="1">
    <citation type="submission" date="2021-07" db="EMBL/GenBank/DDBJ databases">
        <authorList>
            <person name="Catto M.A."/>
            <person name="Jacobson A."/>
            <person name="Kennedy G."/>
            <person name="Labadie P."/>
            <person name="Hunt B.G."/>
            <person name="Srinivasan R."/>
        </authorList>
    </citation>
    <scope>NUCLEOTIDE SEQUENCE</scope>
    <source>
        <strain evidence="1">PL_HMW_Pooled</strain>
        <tissue evidence="1">Head</tissue>
    </source>
</reference>
<organism evidence="1 2">
    <name type="scientific">Frankliniella fusca</name>
    <dbReference type="NCBI Taxonomy" id="407009"/>
    <lineage>
        <taxon>Eukaryota</taxon>
        <taxon>Metazoa</taxon>
        <taxon>Ecdysozoa</taxon>
        <taxon>Arthropoda</taxon>
        <taxon>Hexapoda</taxon>
        <taxon>Insecta</taxon>
        <taxon>Pterygota</taxon>
        <taxon>Neoptera</taxon>
        <taxon>Paraneoptera</taxon>
        <taxon>Thysanoptera</taxon>
        <taxon>Terebrantia</taxon>
        <taxon>Thripoidea</taxon>
        <taxon>Thripidae</taxon>
        <taxon>Frankliniella</taxon>
    </lineage>
</organism>
<comment type="caution">
    <text evidence="1">The sequence shown here is derived from an EMBL/GenBank/DDBJ whole genome shotgun (WGS) entry which is preliminary data.</text>
</comment>
<gene>
    <name evidence="1" type="ORF">KUF71_012703</name>
</gene>
<protein>
    <submittedName>
        <fullName evidence="1">Transcription factor IIIA</fullName>
    </submittedName>
</protein>
<sequence length="143" mass="16100">MREKIALTPQEAREKAAGAKIRRKNGYLYLDQPAQQRSNAAMREQALQAFVTKKPVQGVKGPTIVACIPRLDISRSVYAGYLHGVCLGVVKHFLKLMLTVRGPWNVSEYKDELDQFMKTIAPTDDICRLPRAVSDFAHWKGSE</sequence>
<proteinExistence type="predicted"/>
<dbReference type="PANTHER" id="PTHR46579:SF1">
    <property type="entry name" value="F5_8 TYPE C DOMAIN-CONTAINING PROTEIN"/>
    <property type="match status" value="1"/>
</dbReference>
<evidence type="ECO:0000313" key="1">
    <source>
        <dbReference type="EMBL" id="KAK3924570.1"/>
    </source>
</evidence>